<evidence type="ECO:0000313" key="2">
    <source>
        <dbReference type="EMBL" id="PYF03487.1"/>
    </source>
</evidence>
<evidence type="ECO:0000313" key="3">
    <source>
        <dbReference type="Proteomes" id="UP000247416"/>
    </source>
</evidence>
<accession>A0A318THU3</accession>
<keyword evidence="3" id="KW-1185">Reference proteome</keyword>
<organism evidence="2 3">
    <name type="scientific">Ureibacillus chungkukjangi</name>
    <dbReference type="NCBI Taxonomy" id="1202712"/>
    <lineage>
        <taxon>Bacteria</taxon>
        <taxon>Bacillati</taxon>
        <taxon>Bacillota</taxon>
        <taxon>Bacilli</taxon>
        <taxon>Bacillales</taxon>
        <taxon>Caryophanaceae</taxon>
        <taxon>Ureibacillus</taxon>
    </lineage>
</organism>
<proteinExistence type="predicted"/>
<keyword evidence="1" id="KW-0812">Transmembrane</keyword>
<dbReference type="EMBL" id="QJTJ01000030">
    <property type="protein sequence ID" value="PYF03487.1"/>
    <property type="molecule type" value="Genomic_DNA"/>
</dbReference>
<evidence type="ECO:0000256" key="1">
    <source>
        <dbReference type="SAM" id="Phobius"/>
    </source>
</evidence>
<sequence>MFKIVRNESGGTFMLAIMLLFITTSFITFYCLSYQSQKLVYNSLEFANVRATINLLKEIGSK</sequence>
<keyword evidence="1" id="KW-0472">Membrane</keyword>
<gene>
    <name evidence="2" type="ORF">BJ095_13016</name>
</gene>
<dbReference type="AlphaFoldDB" id="A0A318THU3"/>
<comment type="caution">
    <text evidence="2">The sequence shown here is derived from an EMBL/GenBank/DDBJ whole genome shotgun (WGS) entry which is preliminary data.</text>
</comment>
<feature type="transmembrane region" description="Helical" evidence="1">
    <location>
        <begin position="12"/>
        <end position="32"/>
    </location>
</feature>
<name>A0A318THU3_9BACL</name>
<dbReference type="Proteomes" id="UP000247416">
    <property type="component" value="Unassembled WGS sequence"/>
</dbReference>
<dbReference type="OrthoDB" id="2737542at2"/>
<protein>
    <submittedName>
        <fullName evidence="2">Uncharacterized protein</fullName>
    </submittedName>
</protein>
<keyword evidence="1" id="KW-1133">Transmembrane helix</keyword>
<reference evidence="2 3" key="1">
    <citation type="submission" date="2018-06" db="EMBL/GenBank/DDBJ databases">
        <title>Genomic Encyclopedia of Archaeal and Bacterial Type Strains, Phase II (KMG-II): from individual species to whole genera.</title>
        <authorList>
            <person name="Goeker M."/>
        </authorList>
    </citation>
    <scope>NUCLEOTIDE SEQUENCE [LARGE SCALE GENOMIC DNA]</scope>
    <source>
        <strain evidence="2 3">KACC 16626</strain>
    </source>
</reference>